<name>A0A7E4VZT1_PANRE</name>
<evidence type="ECO:0000313" key="3">
    <source>
        <dbReference type="Proteomes" id="UP000492821"/>
    </source>
</evidence>
<reference evidence="3" key="1">
    <citation type="journal article" date="2013" name="Genetics">
        <title>The draft genome and transcriptome of Panagrellus redivivus are shaped by the harsh demands of a free-living lifestyle.</title>
        <authorList>
            <person name="Srinivasan J."/>
            <person name="Dillman A.R."/>
            <person name="Macchietto M.G."/>
            <person name="Heikkinen L."/>
            <person name="Lakso M."/>
            <person name="Fracchia K.M."/>
            <person name="Antoshechkin I."/>
            <person name="Mortazavi A."/>
            <person name="Wong G."/>
            <person name="Sternberg P.W."/>
        </authorList>
    </citation>
    <scope>NUCLEOTIDE SEQUENCE [LARGE SCALE GENOMIC DNA]</scope>
    <source>
        <strain evidence="3">MT8872</strain>
    </source>
</reference>
<protein>
    <submittedName>
        <fullName evidence="4">Reverse transcriptase</fullName>
    </submittedName>
</protein>
<dbReference type="AlphaFoldDB" id="A0A7E4VZT1"/>
<evidence type="ECO:0000256" key="1">
    <source>
        <dbReference type="SAM" id="MobiDB-lite"/>
    </source>
</evidence>
<reference evidence="4" key="2">
    <citation type="submission" date="2020-10" db="UniProtKB">
        <authorList>
            <consortium name="WormBaseParasite"/>
        </authorList>
    </citation>
    <scope>IDENTIFICATION</scope>
</reference>
<dbReference type="WBParaSite" id="Pan_g4725.t1">
    <property type="protein sequence ID" value="Pan_g4725.t1"/>
    <property type="gene ID" value="Pan_g4725"/>
</dbReference>
<evidence type="ECO:0000313" key="4">
    <source>
        <dbReference type="WBParaSite" id="Pan_g4725.t1"/>
    </source>
</evidence>
<dbReference type="Proteomes" id="UP000492821">
    <property type="component" value="Unassembled WGS sequence"/>
</dbReference>
<keyword evidence="3" id="KW-1185">Reference proteome</keyword>
<dbReference type="InterPro" id="IPR054414">
    <property type="entry name" value="Ccdc124/Oxs1_C"/>
</dbReference>
<accession>A0A7E4VZT1</accession>
<feature type="region of interest" description="Disordered" evidence="1">
    <location>
        <begin position="43"/>
        <end position="65"/>
    </location>
</feature>
<feature type="domain" description="Coiled-coil" evidence="2">
    <location>
        <begin position="87"/>
        <end position="116"/>
    </location>
</feature>
<sequence length="119" mass="13818">MNAFWRHIDHPYCKNEDAYMKKISLMVAKWLGPSNNPLRRAQKSFTASTNERVSRPNWADNKPPFVKKPHGRTECIVHNINGLAGHLMAEYPKLRLYKLKEMVATEWKKAPENPFNAKA</sequence>
<evidence type="ECO:0000259" key="2">
    <source>
        <dbReference type="Pfam" id="PF06244"/>
    </source>
</evidence>
<dbReference type="Pfam" id="PF06244">
    <property type="entry name" value="Ccdc124"/>
    <property type="match status" value="1"/>
</dbReference>
<organism evidence="3 4">
    <name type="scientific">Panagrellus redivivus</name>
    <name type="common">Microworm</name>
    <dbReference type="NCBI Taxonomy" id="6233"/>
    <lineage>
        <taxon>Eukaryota</taxon>
        <taxon>Metazoa</taxon>
        <taxon>Ecdysozoa</taxon>
        <taxon>Nematoda</taxon>
        <taxon>Chromadorea</taxon>
        <taxon>Rhabditida</taxon>
        <taxon>Tylenchina</taxon>
        <taxon>Panagrolaimomorpha</taxon>
        <taxon>Panagrolaimoidea</taxon>
        <taxon>Panagrolaimidae</taxon>
        <taxon>Panagrellus</taxon>
    </lineage>
</organism>
<proteinExistence type="predicted"/>